<evidence type="ECO:0000256" key="1">
    <source>
        <dbReference type="ARBA" id="ARBA00023015"/>
    </source>
</evidence>
<evidence type="ECO:0000256" key="2">
    <source>
        <dbReference type="ARBA" id="ARBA00023125"/>
    </source>
</evidence>
<dbReference type="Gene3D" id="1.10.10.10">
    <property type="entry name" value="Winged helix-like DNA-binding domain superfamily/Winged helix DNA-binding domain"/>
    <property type="match status" value="1"/>
</dbReference>
<proteinExistence type="predicted"/>
<keyword evidence="1" id="KW-0805">Transcription regulation</keyword>
<keyword evidence="2" id="KW-0238">DNA-binding</keyword>
<dbReference type="InterPro" id="IPR036388">
    <property type="entry name" value="WH-like_DNA-bd_sf"/>
</dbReference>
<comment type="caution">
    <text evidence="5">The sequence shown here is derived from an EMBL/GenBank/DDBJ whole genome shotgun (WGS) entry which is preliminary data.</text>
</comment>
<dbReference type="SMART" id="SM00345">
    <property type="entry name" value="HTH_GNTR"/>
    <property type="match status" value="1"/>
</dbReference>
<keyword evidence="6" id="KW-1185">Reference proteome</keyword>
<feature type="domain" description="HTH gntR-type" evidence="4">
    <location>
        <begin position="11"/>
        <end position="81"/>
    </location>
</feature>
<dbReference type="PANTHER" id="PTHR43537:SF5">
    <property type="entry name" value="UXU OPERON TRANSCRIPTIONAL REGULATOR"/>
    <property type="match status" value="1"/>
</dbReference>
<dbReference type="Pfam" id="PF07729">
    <property type="entry name" value="FCD"/>
    <property type="match status" value="1"/>
</dbReference>
<organism evidence="5 6">
    <name type="scientific">Jiella pacifica</name>
    <dbReference type="NCBI Taxonomy" id="2696469"/>
    <lineage>
        <taxon>Bacteria</taxon>
        <taxon>Pseudomonadati</taxon>
        <taxon>Pseudomonadota</taxon>
        <taxon>Alphaproteobacteria</taxon>
        <taxon>Hyphomicrobiales</taxon>
        <taxon>Aurantimonadaceae</taxon>
        <taxon>Jiella</taxon>
    </lineage>
</organism>
<dbReference type="Gene3D" id="1.20.120.530">
    <property type="entry name" value="GntR ligand-binding domain-like"/>
    <property type="match status" value="1"/>
</dbReference>
<dbReference type="InterPro" id="IPR000524">
    <property type="entry name" value="Tscrpt_reg_HTH_GntR"/>
</dbReference>
<evidence type="ECO:0000313" key="6">
    <source>
        <dbReference type="Proteomes" id="UP000469011"/>
    </source>
</evidence>
<dbReference type="GO" id="GO:0003700">
    <property type="term" value="F:DNA-binding transcription factor activity"/>
    <property type="evidence" value="ECO:0007669"/>
    <property type="project" value="InterPro"/>
</dbReference>
<gene>
    <name evidence="5" type="ORF">GTK09_08785</name>
</gene>
<dbReference type="GO" id="GO:0003677">
    <property type="term" value="F:DNA binding"/>
    <property type="evidence" value="ECO:0007669"/>
    <property type="project" value="UniProtKB-KW"/>
</dbReference>
<keyword evidence="3" id="KW-0804">Transcription</keyword>
<reference evidence="5 6" key="1">
    <citation type="submission" date="2020-01" db="EMBL/GenBank/DDBJ databases">
        <title>Jiella pacifica sp. nov.</title>
        <authorList>
            <person name="Xue Z."/>
            <person name="Zhu S."/>
            <person name="Chen J."/>
            <person name="Yang J."/>
        </authorList>
    </citation>
    <scope>NUCLEOTIDE SEQUENCE [LARGE SCALE GENOMIC DNA]</scope>
    <source>
        <strain evidence="5 6">40Bstr34</strain>
    </source>
</reference>
<dbReference type="EMBL" id="JAAAMG010000005">
    <property type="protein sequence ID" value="NDW04521.1"/>
    <property type="molecule type" value="Genomic_DNA"/>
</dbReference>
<dbReference type="InterPro" id="IPR036390">
    <property type="entry name" value="WH_DNA-bd_sf"/>
</dbReference>
<dbReference type="SUPFAM" id="SSF46785">
    <property type="entry name" value="Winged helix' DNA-binding domain"/>
    <property type="match status" value="1"/>
</dbReference>
<dbReference type="InterPro" id="IPR008920">
    <property type="entry name" value="TF_FadR/GntR_C"/>
</dbReference>
<dbReference type="SMART" id="SM00895">
    <property type="entry name" value="FCD"/>
    <property type="match status" value="1"/>
</dbReference>
<protein>
    <submittedName>
        <fullName evidence="5">GntR family transcriptional regulator</fullName>
    </submittedName>
</protein>
<dbReference type="PANTHER" id="PTHR43537">
    <property type="entry name" value="TRANSCRIPTIONAL REGULATOR, GNTR FAMILY"/>
    <property type="match status" value="1"/>
</dbReference>
<accession>A0A6N9T099</accession>
<dbReference type="CDD" id="cd07377">
    <property type="entry name" value="WHTH_GntR"/>
    <property type="match status" value="1"/>
</dbReference>
<dbReference type="AlphaFoldDB" id="A0A6N9T099"/>
<sequence>MTIEYDRIVRTSLSRQVAESIRAAILDGRLGVDQRLPDEIELARRFKVSRPTVREALKRLAAQNLIRSQRGPSGGTFVDLPSLESVSRTIEGATTLLIGMGAFSVEEIVLSRMETETLACRLAAANRTQRDLDAMEAEIAVEREATLSDEGFCASDVRFHRAVVDATANGPLKLMMYTVIESFIPITNMIIVEDRERRRAAESHARITQAIAARDGEGAAALMRRHLEGMRGILEQALAQRAARFASTTEDALTASGAGASTPRLLDGLG</sequence>
<dbReference type="PROSITE" id="PS50949">
    <property type="entry name" value="HTH_GNTR"/>
    <property type="match status" value="1"/>
</dbReference>
<dbReference type="InterPro" id="IPR011711">
    <property type="entry name" value="GntR_C"/>
</dbReference>
<dbReference type="SUPFAM" id="SSF48008">
    <property type="entry name" value="GntR ligand-binding domain-like"/>
    <property type="match status" value="1"/>
</dbReference>
<evidence type="ECO:0000259" key="4">
    <source>
        <dbReference type="PROSITE" id="PS50949"/>
    </source>
</evidence>
<dbReference type="PRINTS" id="PR00035">
    <property type="entry name" value="HTHGNTR"/>
</dbReference>
<evidence type="ECO:0000256" key="3">
    <source>
        <dbReference type="ARBA" id="ARBA00023163"/>
    </source>
</evidence>
<dbReference type="RefSeq" id="WP_163462763.1">
    <property type="nucleotide sequence ID" value="NZ_JAAAMG010000005.1"/>
</dbReference>
<evidence type="ECO:0000313" key="5">
    <source>
        <dbReference type="EMBL" id="NDW04521.1"/>
    </source>
</evidence>
<dbReference type="Proteomes" id="UP000469011">
    <property type="component" value="Unassembled WGS sequence"/>
</dbReference>
<dbReference type="Pfam" id="PF00392">
    <property type="entry name" value="GntR"/>
    <property type="match status" value="1"/>
</dbReference>
<name>A0A6N9T099_9HYPH</name>